<name>A0A5M3Z9D8_ASPTE</name>
<dbReference type="EMBL" id="BLJY01000010">
    <property type="protein sequence ID" value="GFF19308.1"/>
    <property type="molecule type" value="Genomic_DNA"/>
</dbReference>
<sequence>MRRGGRPTLRQGLDREVHQVVRSILDNQEDSNPKRLSVPVIYDRIRRSNSTLNRKPKRMLEDSIERVVEVIKADEIGEDENDSVDGDFEGLEEEKPVLESNSLNKSIVGMWNTTSKQQKPSEPPTTDAATPAPTSSKRRQHGGESHSSKRRKAEANIDRSPPTHVSLADLGGLDDVIEDLGDLVILPMTRPQVYMSSNVQPPRGVLLHGPPGCGKTMIANAFAAELGVPFISISAPSIVSGMSGESEKALREHFEEAKRLAPCLIFIDEIDAITPKRESAQREMEKRIVAQLLTCMDDLALDKTDGKPVIVLAATNRPDSLDAALRRGGRFDKEINMTVPSEPVREKILRALTRKMVLADDLDFKTLAKRTPGFVGADLNDLVSTAGSAAIKRYLDILKTNSGDDMDIEDSDDLSPKVKELRRLITHAKESPIGDESQVVHVSNADFFTALPKIQPSSKREGFATIPDTTWADIGALGGVRDELSTAIVEPIKNPEIYASVGITAPTGVLLWGPPGCGKTLLAKAVANESRANFISVKGPELLNKYVGESERAVRQVFVRARSSIPCVIFFDELDALVPRRDDTLSEASARVVNTLLTELDGLGSSRQGIYVIAATNRPDIIDPAMLRPGRLETLLFVNLPSPLERAEIMQTLVRNLPIEFNEDLRRLAEECEGFSGADLGSLLRRAGYSAIKRRDTIKLEDFVAAKAFIRPSVTDLKKYEKLRRDWSGGVV</sequence>
<evidence type="ECO:0000256" key="1">
    <source>
        <dbReference type="ARBA" id="ARBA00006914"/>
    </source>
</evidence>
<evidence type="ECO:0000256" key="5">
    <source>
        <dbReference type="SAM" id="MobiDB-lite"/>
    </source>
</evidence>
<keyword evidence="4" id="KW-0067">ATP-binding</keyword>
<dbReference type="InterPro" id="IPR050168">
    <property type="entry name" value="AAA_ATPase_domain"/>
</dbReference>
<dbReference type="Pfam" id="PF00004">
    <property type="entry name" value="AAA"/>
    <property type="match status" value="2"/>
</dbReference>
<dbReference type="InterPro" id="IPR003960">
    <property type="entry name" value="ATPase_AAA_CS"/>
</dbReference>
<dbReference type="GO" id="GO:0005524">
    <property type="term" value="F:ATP binding"/>
    <property type="evidence" value="ECO:0007669"/>
    <property type="project" value="UniProtKB-KW"/>
</dbReference>
<dbReference type="Gene3D" id="1.10.8.60">
    <property type="match status" value="2"/>
</dbReference>
<evidence type="ECO:0000313" key="6">
    <source>
        <dbReference type="EMBL" id="GFF19308.1"/>
    </source>
</evidence>
<comment type="similarity">
    <text evidence="1">Belongs to the AAA ATPase family.</text>
</comment>
<dbReference type="InterPro" id="IPR003959">
    <property type="entry name" value="ATPase_AAA_core"/>
</dbReference>
<dbReference type="FunFam" id="3.40.50.300:FF:000365">
    <property type="entry name" value="Ribosome biogenesis ATPase RIX7"/>
    <property type="match status" value="1"/>
</dbReference>
<dbReference type="SUPFAM" id="SSF52540">
    <property type="entry name" value="P-loop containing nucleoside triphosphate hydrolases"/>
    <property type="match status" value="2"/>
</dbReference>
<dbReference type="InterPro" id="IPR003593">
    <property type="entry name" value="AAA+_ATPase"/>
</dbReference>
<comment type="caution">
    <text evidence="6">The sequence shown here is derived from an EMBL/GenBank/DDBJ whole genome shotgun (WGS) entry which is preliminary data.</text>
</comment>
<dbReference type="GO" id="GO:0005634">
    <property type="term" value="C:nucleus"/>
    <property type="evidence" value="ECO:0007669"/>
    <property type="project" value="TreeGrafter"/>
</dbReference>
<keyword evidence="7" id="KW-1185">Reference proteome</keyword>
<dbReference type="Proteomes" id="UP000452235">
    <property type="component" value="Unassembled WGS sequence"/>
</dbReference>
<dbReference type="GO" id="GO:0016887">
    <property type="term" value="F:ATP hydrolysis activity"/>
    <property type="evidence" value="ECO:0007669"/>
    <property type="project" value="InterPro"/>
</dbReference>
<keyword evidence="3" id="KW-0547">Nucleotide-binding</keyword>
<evidence type="ECO:0000256" key="4">
    <source>
        <dbReference type="ARBA" id="ARBA00022840"/>
    </source>
</evidence>
<dbReference type="SMART" id="SM00382">
    <property type="entry name" value="AAA"/>
    <property type="match status" value="2"/>
</dbReference>
<dbReference type="FunFam" id="1.10.8.60:FF:000081">
    <property type="entry name" value="AAA family ATPase/60S ribosome export protein"/>
    <property type="match status" value="1"/>
</dbReference>
<gene>
    <name evidence="6" type="ORF">ATEIFO6365_0010008100</name>
</gene>
<dbReference type="FunFam" id="3.40.50.300:FF:000018">
    <property type="entry name" value="Cell division control 48"/>
    <property type="match status" value="1"/>
</dbReference>
<feature type="region of interest" description="Disordered" evidence="5">
    <location>
        <begin position="114"/>
        <end position="168"/>
    </location>
</feature>
<keyword evidence="2" id="KW-0677">Repeat</keyword>
<dbReference type="VEuPathDB" id="FungiDB:ATEG_08545"/>
<dbReference type="PROSITE" id="PS00674">
    <property type="entry name" value="AAA"/>
    <property type="match status" value="1"/>
</dbReference>
<dbReference type="AlphaFoldDB" id="A0A5M3Z9D8"/>
<organism evidence="6 7">
    <name type="scientific">Aspergillus terreus</name>
    <dbReference type="NCBI Taxonomy" id="33178"/>
    <lineage>
        <taxon>Eukaryota</taxon>
        <taxon>Fungi</taxon>
        <taxon>Dikarya</taxon>
        <taxon>Ascomycota</taxon>
        <taxon>Pezizomycotina</taxon>
        <taxon>Eurotiomycetes</taxon>
        <taxon>Eurotiomycetidae</taxon>
        <taxon>Eurotiales</taxon>
        <taxon>Aspergillaceae</taxon>
        <taxon>Aspergillus</taxon>
        <taxon>Aspergillus subgen. Circumdati</taxon>
    </lineage>
</organism>
<dbReference type="InterPro" id="IPR027417">
    <property type="entry name" value="P-loop_NTPase"/>
</dbReference>
<dbReference type="CDD" id="cd19530">
    <property type="entry name" value="RecA-like_NVL_r2-like"/>
    <property type="match status" value="1"/>
</dbReference>
<feature type="compositionally biased region" description="Low complexity" evidence="5">
    <location>
        <begin position="124"/>
        <end position="135"/>
    </location>
</feature>
<dbReference type="PANTHER" id="PTHR23077">
    <property type="entry name" value="AAA-FAMILY ATPASE"/>
    <property type="match status" value="1"/>
</dbReference>
<proteinExistence type="inferred from homology"/>
<dbReference type="PANTHER" id="PTHR23077:SF171">
    <property type="entry name" value="NUCLEAR VALOSIN-CONTAINING PROTEIN-LIKE"/>
    <property type="match status" value="1"/>
</dbReference>
<dbReference type="GO" id="GO:0003723">
    <property type="term" value="F:RNA binding"/>
    <property type="evidence" value="ECO:0007669"/>
    <property type="project" value="TreeGrafter"/>
</dbReference>
<accession>A0A5M3Z9D8</accession>
<dbReference type="GO" id="GO:0042254">
    <property type="term" value="P:ribosome biogenesis"/>
    <property type="evidence" value="ECO:0007669"/>
    <property type="project" value="TreeGrafter"/>
</dbReference>
<dbReference type="OrthoDB" id="27435at2759"/>
<dbReference type="GO" id="GO:1990275">
    <property type="term" value="F:preribosome binding"/>
    <property type="evidence" value="ECO:0007669"/>
    <property type="project" value="TreeGrafter"/>
</dbReference>
<dbReference type="Pfam" id="PF17862">
    <property type="entry name" value="AAA_lid_3"/>
    <property type="match status" value="2"/>
</dbReference>
<dbReference type="Gene3D" id="3.40.50.300">
    <property type="entry name" value="P-loop containing nucleotide triphosphate hydrolases"/>
    <property type="match status" value="2"/>
</dbReference>
<evidence type="ECO:0000313" key="7">
    <source>
        <dbReference type="Proteomes" id="UP000452235"/>
    </source>
</evidence>
<evidence type="ECO:0000256" key="2">
    <source>
        <dbReference type="ARBA" id="ARBA00022737"/>
    </source>
</evidence>
<feature type="compositionally biased region" description="Basic and acidic residues" evidence="5">
    <location>
        <begin position="141"/>
        <end position="157"/>
    </location>
</feature>
<dbReference type="FunFam" id="1.10.8.60:FF:000149">
    <property type="entry name" value="AAA family ATPase/60S ribosome export protein Rix7"/>
    <property type="match status" value="1"/>
</dbReference>
<reference evidence="6 7" key="1">
    <citation type="submission" date="2020-01" db="EMBL/GenBank/DDBJ databases">
        <title>Aspergillus terreus IFO 6365 whole genome shotgun sequence.</title>
        <authorList>
            <person name="Kanamasa S."/>
            <person name="Takahashi H."/>
        </authorList>
    </citation>
    <scope>NUCLEOTIDE SEQUENCE [LARGE SCALE GENOMIC DNA]</scope>
    <source>
        <strain evidence="6 7">IFO 6365</strain>
    </source>
</reference>
<evidence type="ECO:0000256" key="3">
    <source>
        <dbReference type="ARBA" id="ARBA00022741"/>
    </source>
</evidence>
<dbReference type="InterPro" id="IPR041569">
    <property type="entry name" value="AAA_lid_3"/>
</dbReference>
<protein>
    <submittedName>
        <fullName evidence="6">AAA family ATPase/60S ribosome export protein Rix7</fullName>
    </submittedName>
</protein>